<gene>
    <name evidence="4" type="primary">LOC100178472</name>
</gene>
<reference evidence="4" key="4">
    <citation type="submission" date="2025-09" db="UniProtKB">
        <authorList>
            <consortium name="Ensembl"/>
        </authorList>
    </citation>
    <scope>IDENTIFICATION</scope>
</reference>
<reference evidence="5" key="1">
    <citation type="journal article" date="2002" name="Science">
        <title>The draft genome of Ciona intestinalis: insights into chordate and vertebrate origins.</title>
        <authorList>
            <person name="Dehal P."/>
            <person name="Satou Y."/>
            <person name="Campbell R.K."/>
            <person name="Chapman J."/>
            <person name="Degnan B."/>
            <person name="De Tomaso A."/>
            <person name="Davidson B."/>
            <person name="Di Gregorio A."/>
            <person name="Gelpke M."/>
            <person name="Goodstein D.M."/>
            <person name="Harafuji N."/>
            <person name="Hastings K.E."/>
            <person name="Ho I."/>
            <person name="Hotta K."/>
            <person name="Huang W."/>
            <person name="Kawashima T."/>
            <person name="Lemaire P."/>
            <person name="Martinez D."/>
            <person name="Meinertzhagen I.A."/>
            <person name="Necula S."/>
            <person name="Nonaka M."/>
            <person name="Putnam N."/>
            <person name="Rash S."/>
            <person name="Saiga H."/>
            <person name="Satake M."/>
            <person name="Terry A."/>
            <person name="Yamada L."/>
            <person name="Wang H.G."/>
            <person name="Awazu S."/>
            <person name="Azumi K."/>
            <person name="Boore J."/>
            <person name="Branno M."/>
            <person name="Chin-Bow S."/>
            <person name="DeSantis R."/>
            <person name="Doyle S."/>
            <person name="Francino P."/>
            <person name="Keys D.N."/>
            <person name="Haga S."/>
            <person name="Hayashi H."/>
            <person name="Hino K."/>
            <person name="Imai K.S."/>
            <person name="Inaba K."/>
            <person name="Kano S."/>
            <person name="Kobayashi K."/>
            <person name="Kobayashi M."/>
            <person name="Lee B.I."/>
            <person name="Makabe K.W."/>
            <person name="Manohar C."/>
            <person name="Matassi G."/>
            <person name="Medina M."/>
            <person name="Mochizuki Y."/>
            <person name="Mount S."/>
            <person name="Morishita T."/>
            <person name="Miura S."/>
            <person name="Nakayama A."/>
            <person name="Nishizaka S."/>
            <person name="Nomoto H."/>
            <person name="Ohta F."/>
            <person name="Oishi K."/>
            <person name="Rigoutsos I."/>
            <person name="Sano M."/>
            <person name="Sasaki A."/>
            <person name="Sasakura Y."/>
            <person name="Shoguchi E."/>
            <person name="Shin-i T."/>
            <person name="Spagnuolo A."/>
            <person name="Stainier D."/>
            <person name="Suzuki M.M."/>
            <person name="Tassy O."/>
            <person name="Takatori N."/>
            <person name="Tokuoka M."/>
            <person name="Yagi K."/>
            <person name="Yoshizaki F."/>
            <person name="Wada S."/>
            <person name="Zhang C."/>
            <person name="Hyatt P.D."/>
            <person name="Larimer F."/>
            <person name="Detter C."/>
            <person name="Doggett N."/>
            <person name="Glavina T."/>
            <person name="Hawkins T."/>
            <person name="Richardson P."/>
            <person name="Lucas S."/>
            <person name="Kohara Y."/>
            <person name="Levine M."/>
            <person name="Satoh N."/>
            <person name="Rokhsar D.S."/>
        </authorList>
    </citation>
    <scope>NUCLEOTIDE SEQUENCE [LARGE SCALE GENOMIC DNA]</scope>
</reference>
<dbReference type="InterPro" id="IPR051237">
    <property type="entry name" value="Ferric-chelate_Red/DefProt"/>
</dbReference>
<dbReference type="GeneTree" id="ENSGT00940000170920"/>
<keyword evidence="5" id="KW-1185">Reference proteome</keyword>
<dbReference type="KEGG" id="cin:100178472"/>
<dbReference type="InterPro" id="IPR042307">
    <property type="entry name" value="Reeler_sf"/>
</dbReference>
<sequence>MRFGSLLFAFILIGLHQMAEGTSYGPPVSACSSMLPSGHPVNGETNLGFNISANQTSFSAGQVIEITVSGETSFKGLFIQVRRASLSNNAYGSFINPVPSGFKLMVCPNQPSSSDKGAVGHSNPNPKGNSATFLWRAPMGSCDGDGADYEMRATVVTTYATYETGITRGIVCDPNMGGEDEGSDNNDNDDVCINSSDVTVIFEKYNTSFESGFDGWISNGFTRHAGITPSTITGPSSAYDGNYYAYFETSHPAQPGDVANLTSTNDLAGCFCLTFYHQHAVKENTGHLFRVLVNEEIALEIEGTDNMWHPYQVQVDQPGPVVIRFTATRGTNWQGDTALDLISIYQGLCT</sequence>
<dbReference type="PROSITE" id="PS51019">
    <property type="entry name" value="REELIN"/>
    <property type="match status" value="1"/>
</dbReference>
<dbReference type="Pfam" id="PF00629">
    <property type="entry name" value="MAM"/>
    <property type="match status" value="1"/>
</dbReference>
<feature type="domain" description="MAM" evidence="2">
    <location>
        <begin position="205"/>
        <end position="350"/>
    </location>
</feature>
<protein>
    <submittedName>
        <fullName evidence="4">Uncharacterized LOC100178472</fullName>
    </submittedName>
</protein>
<dbReference type="GeneID" id="100178472"/>
<dbReference type="HOGENOM" id="CLU_792158_0_0_1"/>
<reference evidence="4" key="3">
    <citation type="submission" date="2025-08" db="UniProtKB">
        <authorList>
            <consortium name="Ensembl"/>
        </authorList>
    </citation>
    <scope>IDENTIFICATION</scope>
</reference>
<dbReference type="OrthoDB" id="412155at2759"/>
<keyword evidence="1" id="KW-0732">Signal</keyword>
<dbReference type="PANTHER" id="PTHR45828">
    <property type="entry name" value="CYTOCHROME B561/FERRIC REDUCTASE TRANSMEMBRANE"/>
    <property type="match status" value="1"/>
</dbReference>
<evidence type="ECO:0000256" key="1">
    <source>
        <dbReference type="SAM" id="SignalP"/>
    </source>
</evidence>
<accession>F6XJ50</accession>
<dbReference type="PANTHER" id="PTHR45828:SF33">
    <property type="entry name" value="DOMON DOMAIN-CONTAINING PROTEIN"/>
    <property type="match status" value="1"/>
</dbReference>
<dbReference type="Proteomes" id="UP000008144">
    <property type="component" value="Chromosome 3"/>
</dbReference>
<dbReference type="Ensembl" id="ENSCINT00000019371.3">
    <property type="protein sequence ID" value="ENSCINP00000019371.3"/>
    <property type="gene ID" value="ENSCING00000009510.3"/>
</dbReference>
<evidence type="ECO:0000313" key="4">
    <source>
        <dbReference type="Ensembl" id="ENSCINP00000019371.3"/>
    </source>
</evidence>
<feature type="domain" description="Reelin" evidence="3">
    <location>
        <begin position="8"/>
        <end position="184"/>
    </location>
</feature>
<dbReference type="InterPro" id="IPR002861">
    <property type="entry name" value="Reeler_dom"/>
</dbReference>
<dbReference type="EMBL" id="EAAA01001686">
    <property type="status" value="NOT_ANNOTATED_CDS"/>
    <property type="molecule type" value="Genomic_DNA"/>
</dbReference>
<feature type="signal peptide" evidence="1">
    <location>
        <begin position="1"/>
        <end position="21"/>
    </location>
</feature>
<dbReference type="AlphaFoldDB" id="F6XJ50"/>
<dbReference type="Gene3D" id="2.60.120.200">
    <property type="match status" value="1"/>
</dbReference>
<dbReference type="STRING" id="7719.ENSCINP00000019371"/>
<dbReference type="PROSITE" id="PS50060">
    <property type="entry name" value="MAM_2"/>
    <property type="match status" value="1"/>
</dbReference>
<proteinExistence type="predicted"/>
<dbReference type="Gene3D" id="2.60.40.4060">
    <property type="entry name" value="Reeler domain"/>
    <property type="match status" value="1"/>
</dbReference>
<dbReference type="InterPro" id="IPR013320">
    <property type="entry name" value="ConA-like_dom_sf"/>
</dbReference>
<reference evidence="4" key="2">
    <citation type="journal article" date="2008" name="Genome Biol.">
        <title>Improved genome assembly and evidence-based global gene model set for the chordate Ciona intestinalis: new insight into intron and operon populations.</title>
        <authorList>
            <person name="Satou Y."/>
            <person name="Mineta K."/>
            <person name="Ogasawara M."/>
            <person name="Sasakura Y."/>
            <person name="Shoguchi E."/>
            <person name="Ueno K."/>
            <person name="Yamada L."/>
            <person name="Matsumoto J."/>
            <person name="Wasserscheid J."/>
            <person name="Dewar K."/>
            <person name="Wiley G.B."/>
            <person name="Macmil S.L."/>
            <person name="Roe B.A."/>
            <person name="Zeller R.W."/>
            <person name="Hastings K.E."/>
            <person name="Lemaire P."/>
            <person name="Lindquist E."/>
            <person name="Endo T."/>
            <person name="Hotta K."/>
            <person name="Inaba K."/>
        </authorList>
    </citation>
    <scope>NUCLEOTIDE SEQUENCE [LARGE SCALE GENOMIC DNA]</scope>
    <source>
        <strain evidence="4">wild type</strain>
    </source>
</reference>
<dbReference type="RefSeq" id="XP_002132038.1">
    <property type="nucleotide sequence ID" value="XM_002132002.4"/>
</dbReference>
<dbReference type="SUPFAM" id="SSF49899">
    <property type="entry name" value="Concanavalin A-like lectins/glucanases"/>
    <property type="match status" value="1"/>
</dbReference>
<dbReference type="Pfam" id="PF02014">
    <property type="entry name" value="Reeler"/>
    <property type="match status" value="1"/>
</dbReference>
<evidence type="ECO:0000259" key="3">
    <source>
        <dbReference type="PROSITE" id="PS51019"/>
    </source>
</evidence>
<dbReference type="CDD" id="cd08544">
    <property type="entry name" value="Reeler"/>
    <property type="match status" value="1"/>
</dbReference>
<dbReference type="InterPro" id="IPR000998">
    <property type="entry name" value="MAM_dom"/>
</dbReference>
<dbReference type="InParanoid" id="F6XJ50"/>
<feature type="chain" id="PRO_5014090371" evidence="1">
    <location>
        <begin position="22"/>
        <end position="350"/>
    </location>
</feature>
<evidence type="ECO:0000259" key="2">
    <source>
        <dbReference type="PROSITE" id="PS50060"/>
    </source>
</evidence>
<organism evidence="4 5">
    <name type="scientific">Ciona intestinalis</name>
    <name type="common">Transparent sea squirt</name>
    <name type="synonym">Ascidia intestinalis</name>
    <dbReference type="NCBI Taxonomy" id="7719"/>
    <lineage>
        <taxon>Eukaryota</taxon>
        <taxon>Metazoa</taxon>
        <taxon>Chordata</taxon>
        <taxon>Tunicata</taxon>
        <taxon>Ascidiacea</taxon>
        <taxon>Phlebobranchia</taxon>
        <taxon>Cionidae</taxon>
        <taxon>Ciona</taxon>
    </lineage>
</organism>
<evidence type="ECO:0000313" key="5">
    <source>
        <dbReference type="Proteomes" id="UP000008144"/>
    </source>
</evidence>
<accession>A0A1W2WJL4</accession>
<name>F6XJ50_CIOIN</name>
<dbReference type="GO" id="GO:0016020">
    <property type="term" value="C:membrane"/>
    <property type="evidence" value="ECO:0000318"/>
    <property type="project" value="GO_Central"/>
</dbReference>